<organism evidence="9 10">
    <name type="scientific">Tilletia indica</name>
    <dbReference type="NCBI Taxonomy" id="43049"/>
    <lineage>
        <taxon>Eukaryota</taxon>
        <taxon>Fungi</taxon>
        <taxon>Dikarya</taxon>
        <taxon>Basidiomycota</taxon>
        <taxon>Ustilaginomycotina</taxon>
        <taxon>Exobasidiomycetes</taxon>
        <taxon>Tilletiales</taxon>
        <taxon>Tilletiaceae</taxon>
        <taxon>Tilletia</taxon>
    </lineage>
</organism>
<feature type="region of interest" description="Disordered" evidence="7">
    <location>
        <begin position="185"/>
        <end position="204"/>
    </location>
</feature>
<comment type="caution">
    <text evidence="9">The sequence shown here is derived from an EMBL/GenBank/DDBJ whole genome shotgun (WGS) entry which is preliminary data.</text>
</comment>
<dbReference type="AlphaFoldDB" id="A0A177TV09"/>
<dbReference type="HAMAP" id="MF_01547">
    <property type="entry name" value="RNA_methyltr_E"/>
    <property type="match status" value="1"/>
</dbReference>
<keyword evidence="10" id="KW-1185">Reference proteome</keyword>
<dbReference type="EMBL" id="LWDF02000077">
    <property type="protein sequence ID" value="KAE8258242.1"/>
    <property type="molecule type" value="Genomic_DNA"/>
</dbReference>
<dbReference type="PANTHER" id="PTHR10920">
    <property type="entry name" value="RIBOSOMAL RNA METHYLTRANSFERASE"/>
    <property type="match status" value="1"/>
</dbReference>
<evidence type="ECO:0000256" key="5">
    <source>
        <dbReference type="ARBA" id="ARBA00022691"/>
    </source>
</evidence>
<dbReference type="GO" id="GO:0008650">
    <property type="term" value="F:rRNA (uridine-2'-O-)-methyltransferase activity"/>
    <property type="evidence" value="ECO:0007669"/>
    <property type="project" value="TreeGrafter"/>
</dbReference>
<keyword evidence="2" id="KW-0698">rRNA processing</keyword>
<evidence type="ECO:0000313" key="10">
    <source>
        <dbReference type="Proteomes" id="UP000077521"/>
    </source>
</evidence>
<dbReference type="InterPro" id="IPR002877">
    <property type="entry name" value="RNA_MeTrfase_FtsJ_dom"/>
</dbReference>
<evidence type="ECO:0000256" key="1">
    <source>
        <dbReference type="ARBA" id="ARBA00009258"/>
    </source>
</evidence>
<evidence type="ECO:0000256" key="2">
    <source>
        <dbReference type="ARBA" id="ARBA00022552"/>
    </source>
</evidence>
<name>A0A177TV09_9BASI</name>
<reference evidence="9" key="1">
    <citation type="submission" date="2016-04" db="EMBL/GenBank/DDBJ databases">
        <authorList>
            <person name="Nguyen H.D."/>
            <person name="Samba Siva P."/>
            <person name="Cullis J."/>
            <person name="Levesque C.A."/>
            <person name="Hambleton S."/>
        </authorList>
    </citation>
    <scope>NUCLEOTIDE SEQUENCE</scope>
    <source>
        <strain evidence="9">DAOMC 236416</strain>
    </source>
</reference>
<proteinExistence type="inferred from homology"/>
<dbReference type="GO" id="GO:0005739">
    <property type="term" value="C:mitochondrion"/>
    <property type="evidence" value="ECO:0007669"/>
    <property type="project" value="TreeGrafter"/>
</dbReference>
<keyword evidence="5" id="KW-0949">S-adenosyl-L-methionine</keyword>
<dbReference type="Pfam" id="PF01728">
    <property type="entry name" value="FtsJ"/>
    <property type="match status" value="1"/>
</dbReference>
<feature type="compositionally biased region" description="Polar residues" evidence="7">
    <location>
        <begin position="187"/>
        <end position="198"/>
    </location>
</feature>
<comment type="similarity">
    <text evidence="1">Belongs to the class I-like SAM-binding methyltransferase superfamily. RNA methyltransferase RlmE family.</text>
</comment>
<reference evidence="9" key="2">
    <citation type="journal article" date="2019" name="IMA Fungus">
        <title>Genome sequencing and comparison of five Tilletia species to identify candidate genes for the detection of regulated species infecting wheat.</title>
        <authorList>
            <person name="Nguyen H.D.T."/>
            <person name="Sultana T."/>
            <person name="Kesanakurti P."/>
            <person name="Hambleton S."/>
        </authorList>
    </citation>
    <scope>NUCLEOTIDE SEQUENCE</scope>
    <source>
        <strain evidence="9">DAOMC 236416</strain>
    </source>
</reference>
<dbReference type="SUPFAM" id="SSF53335">
    <property type="entry name" value="S-adenosyl-L-methionine-dependent methyltransferases"/>
    <property type="match status" value="1"/>
</dbReference>
<evidence type="ECO:0000313" key="9">
    <source>
        <dbReference type="EMBL" id="KAE8258242.1"/>
    </source>
</evidence>
<dbReference type="InterPro" id="IPR029063">
    <property type="entry name" value="SAM-dependent_MTases_sf"/>
</dbReference>
<dbReference type="Proteomes" id="UP000077521">
    <property type="component" value="Unassembled WGS sequence"/>
</dbReference>
<evidence type="ECO:0000256" key="7">
    <source>
        <dbReference type="SAM" id="MobiDB-lite"/>
    </source>
</evidence>
<gene>
    <name evidence="9" type="ORF">A4X13_0g1800</name>
</gene>
<dbReference type="PANTHER" id="PTHR10920:SF18">
    <property type="entry name" value="RRNA METHYLTRANSFERASE 2, MITOCHONDRIAL"/>
    <property type="match status" value="1"/>
</dbReference>
<evidence type="ECO:0000256" key="4">
    <source>
        <dbReference type="ARBA" id="ARBA00022679"/>
    </source>
</evidence>
<dbReference type="Gene3D" id="3.40.50.150">
    <property type="entry name" value="Vaccinia Virus protein VP39"/>
    <property type="match status" value="1"/>
</dbReference>
<evidence type="ECO:0000259" key="8">
    <source>
        <dbReference type="Pfam" id="PF01728"/>
    </source>
</evidence>
<protein>
    <recommendedName>
        <fullName evidence="6">rRNA methyltransferase 2, mitochondrial</fullName>
    </recommendedName>
</protein>
<sequence length="333" mass="36303">MRMLSVTALAGRARISTLKGQYGQTMSCWLCRRSISSGLTLNSASSGGSSSRYISRQQRDPYVKLRRQPLAGKQGEDDTRSSVPTIYASRAAYKLIQLDDLHGFLRGGSSSSRLTSPRIIVDLGAAPGGWTQVAVERNHSARSRRAHVFALDILSMNPVEGATVIQGDFLDARVQADLEHAIIGSEGDSTQDFQQPPSTDMDETGELSELLQGGSGLVDVVLSDMMAPTTGNPISDTEASLELCRSALLFAARNLRRPDPHKPAPLKATTFVCKFFGSPAADQFRRTVLERAFERVKVEKGRIGASRKESREAFWVCQGYRGPQSVDVDAMYS</sequence>
<keyword evidence="4" id="KW-0808">Transferase</keyword>
<accession>A0A177TV09</accession>
<dbReference type="InterPro" id="IPR050082">
    <property type="entry name" value="RNA_methyltr_RlmE"/>
</dbReference>
<dbReference type="InterPro" id="IPR015507">
    <property type="entry name" value="rRNA-MeTfrase_E"/>
</dbReference>
<evidence type="ECO:0000256" key="6">
    <source>
        <dbReference type="ARBA" id="ARBA00041184"/>
    </source>
</evidence>
<evidence type="ECO:0000256" key="3">
    <source>
        <dbReference type="ARBA" id="ARBA00022603"/>
    </source>
</evidence>
<keyword evidence="3" id="KW-0489">Methyltransferase</keyword>
<feature type="domain" description="Ribosomal RNA methyltransferase FtsJ" evidence="8">
    <location>
        <begin position="87"/>
        <end position="320"/>
    </location>
</feature>